<dbReference type="EMBL" id="MU795171">
    <property type="protein sequence ID" value="KAJ3809218.1"/>
    <property type="molecule type" value="Genomic_DNA"/>
</dbReference>
<protein>
    <submittedName>
        <fullName evidence="1">Uncharacterized protein</fullName>
    </submittedName>
</protein>
<name>A0ACC1TX47_9AGAR</name>
<accession>A0ACC1TX47</accession>
<dbReference type="Proteomes" id="UP001163835">
    <property type="component" value="Unassembled WGS sequence"/>
</dbReference>
<sequence>MARTLRVSQLLFRLYESRKAHSRISGHVQLYHFSSLSYGTWVLELVGHLKKQKAERAKLDISRTSLTIIESVAGNSADLEDGSAWNFTFETQGKLINLQFHRNHRELLPLCPLGWSTNADVVALEWYTNGVIIIWNASFRTTLGPSMPRMASRSRRYLQLLVLHVMDGFNSLFLGPFSHVDITDTAIDCDRNAEADWNLEDDEWSEHKISLLERGKKAKGQHTYRPDGLLEVNPKGPHPIFELMDRAEKEWNDKSRKASTSLGEAIGEYRRRYRRNPPKGFNKWHAPQIRFHYQYLNEVNYTRWEYVQKHDVQLPDEYDQIYHDLEPFWSLEPSYLLEVQAERESKLDTYTIGKNADGKLDILKTPSQEGSYAQLISIATRVLDILRDVEDDLPSFRATFTPNDVPNLMTDHAVKSTLLETARTGSLLHHNIRFSTPYGWVEDILPRSDDPDFADKTDERLLWRGTNIGVHHVEGNPYDTAFASSPSFVESHFCFRFHTYSDGQSSRPSVVLPLTEVFALQSSHRNTLVRTVNEVNGTLDFLVPPNLGYEDQLVDNPKTARRTRLNLAMMDAAFFENHRSMTSQLVAK</sequence>
<keyword evidence="2" id="KW-1185">Reference proteome</keyword>
<proteinExistence type="predicted"/>
<evidence type="ECO:0000313" key="2">
    <source>
        <dbReference type="Proteomes" id="UP001163835"/>
    </source>
</evidence>
<gene>
    <name evidence="1" type="ORF">F5876DRAFT_77973</name>
</gene>
<organism evidence="1 2">
    <name type="scientific">Lentinula aff. lateritia</name>
    <dbReference type="NCBI Taxonomy" id="2804960"/>
    <lineage>
        <taxon>Eukaryota</taxon>
        <taxon>Fungi</taxon>
        <taxon>Dikarya</taxon>
        <taxon>Basidiomycota</taxon>
        <taxon>Agaricomycotina</taxon>
        <taxon>Agaricomycetes</taxon>
        <taxon>Agaricomycetidae</taxon>
        <taxon>Agaricales</taxon>
        <taxon>Marasmiineae</taxon>
        <taxon>Omphalotaceae</taxon>
        <taxon>Lentinula</taxon>
    </lineage>
</organism>
<reference evidence="1" key="1">
    <citation type="submission" date="2022-09" db="EMBL/GenBank/DDBJ databases">
        <title>A Global Phylogenomic Analysis of the Shiitake Genus Lentinula.</title>
        <authorList>
            <consortium name="DOE Joint Genome Institute"/>
            <person name="Sierra-Patev S."/>
            <person name="Min B."/>
            <person name="Naranjo-Ortiz M."/>
            <person name="Looney B."/>
            <person name="Konkel Z."/>
            <person name="Slot J.C."/>
            <person name="Sakamoto Y."/>
            <person name="Steenwyk J.L."/>
            <person name="Rokas A."/>
            <person name="Carro J."/>
            <person name="Camarero S."/>
            <person name="Ferreira P."/>
            <person name="Molpeceres G."/>
            <person name="Ruiz-Duenas F.J."/>
            <person name="Serrano A."/>
            <person name="Henrissat B."/>
            <person name="Drula E."/>
            <person name="Hughes K.W."/>
            <person name="Mata J.L."/>
            <person name="Ishikawa N.K."/>
            <person name="Vargas-Isla R."/>
            <person name="Ushijima S."/>
            <person name="Smith C.A."/>
            <person name="Ahrendt S."/>
            <person name="Andreopoulos W."/>
            <person name="He G."/>
            <person name="Labutti K."/>
            <person name="Lipzen A."/>
            <person name="Ng V."/>
            <person name="Riley R."/>
            <person name="Sandor L."/>
            <person name="Barry K."/>
            <person name="Martinez A.T."/>
            <person name="Xiao Y."/>
            <person name="Gibbons J.G."/>
            <person name="Terashima K."/>
            <person name="Grigoriev I.V."/>
            <person name="Hibbett D.S."/>
        </authorList>
    </citation>
    <scope>NUCLEOTIDE SEQUENCE</scope>
    <source>
        <strain evidence="1">TMI1499</strain>
    </source>
</reference>
<comment type="caution">
    <text evidence="1">The sequence shown here is derived from an EMBL/GenBank/DDBJ whole genome shotgun (WGS) entry which is preliminary data.</text>
</comment>
<evidence type="ECO:0000313" key="1">
    <source>
        <dbReference type="EMBL" id="KAJ3809218.1"/>
    </source>
</evidence>